<proteinExistence type="inferred from homology"/>
<dbReference type="InterPro" id="IPR045053">
    <property type="entry name" value="MAN-like"/>
</dbReference>
<organism evidence="10 11">
    <name type="scientific">Phakopsora pachyrhizi</name>
    <name type="common">Asian soybean rust disease fungus</name>
    <dbReference type="NCBI Taxonomy" id="170000"/>
    <lineage>
        <taxon>Eukaryota</taxon>
        <taxon>Fungi</taxon>
        <taxon>Dikarya</taxon>
        <taxon>Basidiomycota</taxon>
        <taxon>Pucciniomycotina</taxon>
        <taxon>Pucciniomycetes</taxon>
        <taxon>Pucciniales</taxon>
        <taxon>Phakopsoraceae</taxon>
        <taxon>Phakopsora</taxon>
    </lineage>
</organism>
<comment type="catalytic activity">
    <reaction evidence="1">
        <text>Random hydrolysis of (1-&gt;4)-beta-D-mannosidic linkages in mannans, galactomannans and glucomannans.</text>
        <dbReference type="EC" id="3.2.1.78"/>
    </reaction>
</comment>
<dbReference type="Proteomes" id="UP001153365">
    <property type="component" value="Unassembled WGS sequence"/>
</dbReference>
<keyword evidence="11" id="KW-1185">Reference proteome</keyword>
<dbReference type="SUPFAM" id="SSF51445">
    <property type="entry name" value="(Trans)glycosidases"/>
    <property type="match status" value="1"/>
</dbReference>
<evidence type="ECO:0000256" key="4">
    <source>
        <dbReference type="ARBA" id="ARBA00012706"/>
    </source>
</evidence>
<evidence type="ECO:0000256" key="6">
    <source>
        <dbReference type="ARBA" id="ARBA00022729"/>
    </source>
</evidence>
<dbReference type="GO" id="GO:0005576">
    <property type="term" value="C:extracellular region"/>
    <property type="evidence" value="ECO:0007669"/>
    <property type="project" value="UniProtKB-SubCell"/>
</dbReference>
<dbReference type="Pfam" id="PF26410">
    <property type="entry name" value="GH5_mannosidase"/>
    <property type="match status" value="1"/>
</dbReference>
<dbReference type="InterPro" id="IPR017853">
    <property type="entry name" value="GH"/>
</dbReference>
<evidence type="ECO:0000256" key="2">
    <source>
        <dbReference type="ARBA" id="ARBA00004613"/>
    </source>
</evidence>
<evidence type="ECO:0000256" key="3">
    <source>
        <dbReference type="ARBA" id="ARBA00005641"/>
    </source>
</evidence>
<dbReference type="GO" id="GO:0016985">
    <property type="term" value="F:mannan endo-1,4-beta-mannosidase activity"/>
    <property type="evidence" value="ECO:0007669"/>
    <property type="project" value="UniProtKB-EC"/>
</dbReference>
<gene>
    <name evidence="10" type="ORF">PPACK8108_LOCUS20522</name>
</gene>
<keyword evidence="7 10" id="KW-0378">Hydrolase</keyword>
<evidence type="ECO:0000256" key="1">
    <source>
        <dbReference type="ARBA" id="ARBA00001678"/>
    </source>
</evidence>
<evidence type="ECO:0000256" key="8">
    <source>
        <dbReference type="ARBA" id="ARBA00023295"/>
    </source>
</evidence>
<dbReference type="AlphaFoldDB" id="A0AAV0BIK5"/>
<keyword evidence="5" id="KW-0964">Secreted</keyword>
<comment type="similarity">
    <text evidence="3">Belongs to the glycosyl hydrolase 5 (cellulase A) family.</text>
</comment>
<evidence type="ECO:0000313" key="11">
    <source>
        <dbReference type="Proteomes" id="UP001153365"/>
    </source>
</evidence>
<dbReference type="PANTHER" id="PTHR31451:SF39">
    <property type="entry name" value="MANNAN ENDO-1,4-BETA-MANNOSIDASE 1"/>
    <property type="match status" value="1"/>
</dbReference>
<name>A0AAV0BIK5_PHAPC</name>
<accession>A0AAV0BIK5</accession>
<dbReference type="EC" id="3.2.1.78" evidence="4"/>
<keyword evidence="8" id="KW-0326">Glycosidase</keyword>
<sequence>MAMAAKYGVKIIFPIINQDYGDNTTDWVGNFNDLIRHRYNISSYGLAQASVDWFTDMNIRNDFKKIISKLLTRKNTFNGRIYGEDDTIFAWETGNEMNWANDNNTIHRRPAPGNWTVDIAEHIKSLSPNTLVMDGSFSRNPNETAWPEETLSSNAVDIVSYHIYNDPDIDIFHSLASQAKKFNKTLVIGEHGFYSDVAHYQKAYEIFDCPGALLWSIRSHNEIGGFSTHSEGLNIYSYHVPGWEQQTSTEFDTIEEPIVRLTYEASYKILNQDPPDHPIPSECYPFYATNSTHYGISWKGSAWAKYYEVWAVATEGGIFQRVARHIFDNVESGKLFVAIDSVNNRLEIPHRACRRTSRPLFKASLHYSPLIAFQSN</sequence>
<dbReference type="EMBL" id="CALTRL010005759">
    <property type="protein sequence ID" value="CAH7685921.1"/>
    <property type="molecule type" value="Genomic_DNA"/>
</dbReference>
<evidence type="ECO:0000313" key="10">
    <source>
        <dbReference type="EMBL" id="CAH7685921.1"/>
    </source>
</evidence>
<evidence type="ECO:0000259" key="9">
    <source>
        <dbReference type="Pfam" id="PF26410"/>
    </source>
</evidence>
<protein>
    <recommendedName>
        <fullName evidence="4">mannan endo-1,4-beta-mannosidase</fullName>
        <ecNumber evidence="4">3.2.1.78</ecNumber>
    </recommendedName>
</protein>
<dbReference type="Gene3D" id="3.20.20.80">
    <property type="entry name" value="Glycosidases"/>
    <property type="match status" value="1"/>
</dbReference>
<comment type="subcellular location">
    <subcellularLocation>
        <location evidence="2">Secreted</location>
    </subcellularLocation>
</comment>
<keyword evidence="6" id="KW-0732">Signal</keyword>
<comment type="caution">
    <text evidence="10">The sequence shown here is derived from an EMBL/GenBank/DDBJ whole genome shotgun (WGS) entry which is preliminary data.</text>
</comment>
<feature type="domain" description="Glycoside hydrolase family 5" evidence="9">
    <location>
        <begin position="46"/>
        <end position="166"/>
    </location>
</feature>
<evidence type="ECO:0000256" key="7">
    <source>
        <dbReference type="ARBA" id="ARBA00022801"/>
    </source>
</evidence>
<evidence type="ECO:0000256" key="5">
    <source>
        <dbReference type="ARBA" id="ARBA00022525"/>
    </source>
</evidence>
<dbReference type="InterPro" id="IPR001547">
    <property type="entry name" value="Glyco_hydro_5"/>
</dbReference>
<reference evidence="10" key="1">
    <citation type="submission" date="2022-06" db="EMBL/GenBank/DDBJ databases">
        <authorList>
            <consortium name="SYNGENTA / RWTH Aachen University"/>
        </authorList>
    </citation>
    <scope>NUCLEOTIDE SEQUENCE</scope>
</reference>
<dbReference type="PANTHER" id="PTHR31451">
    <property type="match status" value="1"/>
</dbReference>